<protein>
    <recommendedName>
        <fullName evidence="2">Essential protein Yae1 N-terminal domain-containing protein</fullName>
    </recommendedName>
</protein>
<feature type="domain" description="Essential protein Yae1 N-terminal" evidence="2">
    <location>
        <begin position="28"/>
        <end position="66"/>
    </location>
</feature>
<keyword evidence="4" id="KW-1185">Reference proteome</keyword>
<dbReference type="OMA" id="FKQVCSM"/>
<dbReference type="InterPro" id="IPR052436">
    <property type="entry name" value="LTO1_adapter"/>
</dbReference>
<comment type="similarity">
    <text evidence="1">Belongs to the LTO1 family.</text>
</comment>
<dbReference type="PANTHER" id="PTHR28532:SF1">
    <property type="entry name" value="ORAL CANCER OVEREXPRESSED 1"/>
    <property type="match status" value="1"/>
</dbReference>
<evidence type="ECO:0000313" key="3">
    <source>
        <dbReference type="EMBL" id="PTQ35481.1"/>
    </source>
</evidence>
<reference evidence="4" key="1">
    <citation type="journal article" date="2017" name="Cell">
        <title>Insights into land plant evolution garnered from the Marchantia polymorpha genome.</title>
        <authorList>
            <person name="Bowman J.L."/>
            <person name="Kohchi T."/>
            <person name="Yamato K.T."/>
            <person name="Jenkins J."/>
            <person name="Shu S."/>
            <person name="Ishizaki K."/>
            <person name="Yamaoka S."/>
            <person name="Nishihama R."/>
            <person name="Nakamura Y."/>
            <person name="Berger F."/>
            <person name="Adam C."/>
            <person name="Aki S.S."/>
            <person name="Althoff F."/>
            <person name="Araki T."/>
            <person name="Arteaga-Vazquez M.A."/>
            <person name="Balasubrmanian S."/>
            <person name="Barry K."/>
            <person name="Bauer D."/>
            <person name="Boehm C.R."/>
            <person name="Briginshaw L."/>
            <person name="Caballero-Perez J."/>
            <person name="Catarino B."/>
            <person name="Chen F."/>
            <person name="Chiyoda S."/>
            <person name="Chovatia M."/>
            <person name="Davies K.M."/>
            <person name="Delmans M."/>
            <person name="Demura T."/>
            <person name="Dierschke T."/>
            <person name="Dolan L."/>
            <person name="Dorantes-Acosta A.E."/>
            <person name="Eklund D.M."/>
            <person name="Florent S.N."/>
            <person name="Flores-Sandoval E."/>
            <person name="Fujiyama A."/>
            <person name="Fukuzawa H."/>
            <person name="Galik B."/>
            <person name="Grimanelli D."/>
            <person name="Grimwood J."/>
            <person name="Grossniklaus U."/>
            <person name="Hamada T."/>
            <person name="Haseloff J."/>
            <person name="Hetherington A.J."/>
            <person name="Higo A."/>
            <person name="Hirakawa Y."/>
            <person name="Hundley H.N."/>
            <person name="Ikeda Y."/>
            <person name="Inoue K."/>
            <person name="Inoue S.I."/>
            <person name="Ishida S."/>
            <person name="Jia Q."/>
            <person name="Kakita M."/>
            <person name="Kanazawa T."/>
            <person name="Kawai Y."/>
            <person name="Kawashima T."/>
            <person name="Kennedy M."/>
            <person name="Kinose K."/>
            <person name="Kinoshita T."/>
            <person name="Kohara Y."/>
            <person name="Koide E."/>
            <person name="Komatsu K."/>
            <person name="Kopischke S."/>
            <person name="Kubo M."/>
            <person name="Kyozuka J."/>
            <person name="Lagercrantz U."/>
            <person name="Lin S.S."/>
            <person name="Lindquist E."/>
            <person name="Lipzen A.M."/>
            <person name="Lu C.W."/>
            <person name="De Luna E."/>
            <person name="Martienssen R.A."/>
            <person name="Minamino N."/>
            <person name="Mizutani M."/>
            <person name="Mizutani M."/>
            <person name="Mochizuki N."/>
            <person name="Monte I."/>
            <person name="Mosher R."/>
            <person name="Nagasaki H."/>
            <person name="Nakagami H."/>
            <person name="Naramoto S."/>
            <person name="Nishitani K."/>
            <person name="Ohtani M."/>
            <person name="Okamoto T."/>
            <person name="Okumura M."/>
            <person name="Phillips J."/>
            <person name="Pollak B."/>
            <person name="Reinders A."/>
            <person name="Rovekamp M."/>
            <person name="Sano R."/>
            <person name="Sawa S."/>
            <person name="Schmid M.W."/>
            <person name="Shirakawa M."/>
            <person name="Solano R."/>
            <person name="Spunde A."/>
            <person name="Suetsugu N."/>
            <person name="Sugano S."/>
            <person name="Sugiyama A."/>
            <person name="Sun R."/>
            <person name="Suzuki Y."/>
            <person name="Takenaka M."/>
            <person name="Takezawa D."/>
            <person name="Tomogane H."/>
            <person name="Tsuzuki M."/>
            <person name="Ueda T."/>
            <person name="Umeda M."/>
            <person name="Ward J.M."/>
            <person name="Watanabe Y."/>
            <person name="Yazaki K."/>
            <person name="Yokoyama R."/>
            <person name="Yoshitake Y."/>
            <person name="Yotsui I."/>
            <person name="Zachgo S."/>
            <person name="Schmutz J."/>
        </authorList>
    </citation>
    <scope>NUCLEOTIDE SEQUENCE [LARGE SCALE GENOMIC DNA]</scope>
    <source>
        <strain evidence="4">Tak-1</strain>
    </source>
</reference>
<proteinExistence type="inferred from homology"/>
<dbReference type="Gramene" id="Mp5g15180.1">
    <property type="protein sequence ID" value="Mp5g15180.1.cds1"/>
    <property type="gene ID" value="Mp5g15180"/>
</dbReference>
<dbReference type="Proteomes" id="UP000244005">
    <property type="component" value="Unassembled WGS sequence"/>
</dbReference>
<dbReference type="Pfam" id="PF09811">
    <property type="entry name" value="Yae1_N"/>
    <property type="match status" value="1"/>
</dbReference>
<gene>
    <name evidence="3" type="ORF">MARPO_0071s0092</name>
</gene>
<dbReference type="OrthoDB" id="48036at2759"/>
<evidence type="ECO:0000259" key="2">
    <source>
        <dbReference type="Pfam" id="PF09811"/>
    </source>
</evidence>
<evidence type="ECO:0000256" key="1">
    <source>
        <dbReference type="ARBA" id="ARBA00038090"/>
    </source>
</evidence>
<name>A0A2R6WNP6_MARPO</name>
<dbReference type="EMBL" id="KZ772743">
    <property type="protein sequence ID" value="PTQ35481.1"/>
    <property type="molecule type" value="Genomic_DNA"/>
</dbReference>
<dbReference type="AlphaFoldDB" id="A0A2R6WNP6"/>
<sequence length="146" mass="16244">MPGLVRRDTEEDIFESSLNLEGAHYQQGFEEGFADGIGAGREEGREVGLKSGFQVGEEVGFYSGCADLWRAAVEIDSSAFSARAQRSIKQFQELLRAYPLSNPEDERVQDLLETIRVKFQALLSMLSIHLEYPGHPKARSADDASF</sequence>
<dbReference type="InterPro" id="IPR019191">
    <property type="entry name" value="Essential_protein_Yae1_N"/>
</dbReference>
<organism evidence="3 4">
    <name type="scientific">Marchantia polymorpha</name>
    <name type="common">Common liverwort</name>
    <name type="synonym">Marchantia aquatica</name>
    <dbReference type="NCBI Taxonomy" id="3197"/>
    <lineage>
        <taxon>Eukaryota</taxon>
        <taxon>Viridiplantae</taxon>
        <taxon>Streptophyta</taxon>
        <taxon>Embryophyta</taxon>
        <taxon>Marchantiophyta</taxon>
        <taxon>Marchantiopsida</taxon>
        <taxon>Marchantiidae</taxon>
        <taxon>Marchantiales</taxon>
        <taxon>Marchantiaceae</taxon>
        <taxon>Marchantia</taxon>
    </lineage>
</organism>
<evidence type="ECO:0000313" key="4">
    <source>
        <dbReference type="Proteomes" id="UP000244005"/>
    </source>
</evidence>
<accession>A0A2R6WNP6</accession>
<dbReference type="PANTHER" id="PTHR28532">
    <property type="entry name" value="GEO13458P1"/>
    <property type="match status" value="1"/>
</dbReference>